<comment type="caution">
    <text evidence="1">The sequence shown here is derived from an EMBL/GenBank/DDBJ whole genome shotgun (WGS) entry which is preliminary data.</text>
</comment>
<protein>
    <recommendedName>
        <fullName evidence="3">Peptidase C39-like domain-containing protein</fullName>
    </recommendedName>
</protein>
<name>A0A3D9C402_9FLAO</name>
<evidence type="ECO:0008006" key="3">
    <source>
        <dbReference type="Google" id="ProtNLM"/>
    </source>
</evidence>
<organism evidence="1 2">
    <name type="scientific">Chryseobacterium pennae</name>
    <dbReference type="NCBI Taxonomy" id="2258962"/>
    <lineage>
        <taxon>Bacteria</taxon>
        <taxon>Pseudomonadati</taxon>
        <taxon>Bacteroidota</taxon>
        <taxon>Flavobacteriia</taxon>
        <taxon>Flavobacteriales</taxon>
        <taxon>Weeksellaceae</taxon>
        <taxon>Chryseobacterium group</taxon>
        <taxon>Chryseobacterium</taxon>
    </lineage>
</organism>
<gene>
    <name evidence="1" type="ORF">DRF65_20615</name>
</gene>
<dbReference type="SUPFAM" id="SSF54001">
    <property type="entry name" value="Cysteine proteinases"/>
    <property type="match status" value="1"/>
</dbReference>
<dbReference type="Gene3D" id="3.90.70.10">
    <property type="entry name" value="Cysteine proteinases"/>
    <property type="match status" value="1"/>
</dbReference>
<evidence type="ECO:0000313" key="2">
    <source>
        <dbReference type="Proteomes" id="UP000256686"/>
    </source>
</evidence>
<sequence length="276" mass="31349">MKQKGKLNLKELELKLPPIQLNETKIILGGNDYDGGPDINPNDPSWSDGQPMDYDPNQHFILVGGGSNGDNDQDQGDFDYYYDNDYDDGYADADGRHDGVHTDTPDGHHNYVLQELPDMDVQSALDCWLEAAEFLYKFFDNQYDNTEIDQFNNQCMQFVQNELNLQQLHETLLHGLPSGQPTENFVNEFFENQKLSDVNGLIDALSEGHPVFAGVDSIHDDPNNNNYNHQVVIVGYEYDANNNFVFICADSATGQIEYYPYDHINFNDLYAILGLK</sequence>
<dbReference type="RefSeq" id="WP_115972632.1">
    <property type="nucleotide sequence ID" value="NZ_QNVT01000024.1"/>
</dbReference>
<dbReference type="InterPro" id="IPR038765">
    <property type="entry name" value="Papain-like_cys_pep_sf"/>
</dbReference>
<accession>A0A3D9C402</accession>
<evidence type="ECO:0000313" key="1">
    <source>
        <dbReference type="EMBL" id="REC60469.1"/>
    </source>
</evidence>
<dbReference type="AlphaFoldDB" id="A0A3D9C402"/>
<dbReference type="EMBL" id="QNVT01000024">
    <property type="protein sequence ID" value="REC60469.1"/>
    <property type="molecule type" value="Genomic_DNA"/>
</dbReference>
<keyword evidence="2" id="KW-1185">Reference proteome</keyword>
<proteinExistence type="predicted"/>
<dbReference type="Proteomes" id="UP000256686">
    <property type="component" value="Unassembled WGS sequence"/>
</dbReference>
<reference evidence="2" key="1">
    <citation type="submission" date="2018-06" db="EMBL/GenBank/DDBJ databases">
        <authorList>
            <person name="Lum Nde A."/>
            <person name="Hugo C."/>
        </authorList>
    </citation>
    <scope>NUCLEOTIDE SEQUENCE [LARGE SCALE GENOMIC DNA]</scope>
    <source>
        <strain evidence="2">1_F178</strain>
    </source>
</reference>